<feature type="region of interest" description="Disordered" evidence="1">
    <location>
        <begin position="53"/>
        <end position="90"/>
    </location>
</feature>
<protein>
    <submittedName>
        <fullName evidence="2">Uncharacterized protein</fullName>
    </submittedName>
</protein>
<evidence type="ECO:0000313" key="3">
    <source>
        <dbReference type="Proteomes" id="UP000044026"/>
    </source>
</evidence>
<accession>A0A0B7HTX4</accession>
<evidence type="ECO:0000256" key="1">
    <source>
        <dbReference type="SAM" id="MobiDB-lite"/>
    </source>
</evidence>
<dbReference type="EMBL" id="CDOE01000080">
    <property type="protein sequence ID" value="CEN41362.1"/>
    <property type="molecule type" value="Genomic_DNA"/>
</dbReference>
<organism evidence="2 3">
    <name type="scientific">Capnocytophaga canimorsus</name>
    <dbReference type="NCBI Taxonomy" id="28188"/>
    <lineage>
        <taxon>Bacteria</taxon>
        <taxon>Pseudomonadati</taxon>
        <taxon>Bacteroidota</taxon>
        <taxon>Flavobacteriia</taxon>
        <taxon>Flavobacteriales</taxon>
        <taxon>Flavobacteriaceae</taxon>
        <taxon>Capnocytophaga</taxon>
    </lineage>
</organism>
<feature type="compositionally biased region" description="Polar residues" evidence="1">
    <location>
        <begin position="73"/>
        <end position="90"/>
    </location>
</feature>
<gene>
    <name evidence="2" type="ORF">CCAN12_810016</name>
</gene>
<sequence>MAEVVFAKEKGKDPKENVIVNLEEFIAIKGIKALGNQLSTDKVREIKALEPLPYEEDVQQEPSEEEIGDEQFIPSSQTENDQQTSLDLGI</sequence>
<proteinExistence type="predicted"/>
<evidence type="ECO:0000313" key="2">
    <source>
        <dbReference type="EMBL" id="CEN41362.1"/>
    </source>
</evidence>
<reference evidence="2 3" key="1">
    <citation type="submission" date="2015-01" db="EMBL/GenBank/DDBJ databases">
        <authorList>
            <person name="Xiang T."/>
            <person name="Song Y."/>
            <person name="Huang L."/>
            <person name="Wang B."/>
            <person name="Wu P."/>
        </authorList>
    </citation>
    <scope>NUCLEOTIDE SEQUENCE [LARGE SCALE GENOMIC DNA]</scope>
    <source>
        <strain evidence="2 3">Cc12</strain>
    </source>
</reference>
<dbReference type="Proteomes" id="UP000044026">
    <property type="component" value="Unassembled WGS sequence"/>
</dbReference>
<feature type="compositionally biased region" description="Acidic residues" evidence="1">
    <location>
        <begin position="53"/>
        <end position="69"/>
    </location>
</feature>
<name>A0A0B7HTX4_9FLAO</name>
<dbReference type="AlphaFoldDB" id="A0A0B7HTX4"/>